<sequence length="299" mass="33228">MLFEHKVFTTHQITDLAYPSQRAANMRLLNLYKWGVVHRFRPHRDVGTHPMYYILDSAGATMLAHEEGIEPSALNYNRDREIGRAYSLQLAHLVGCNGLFTSLVRQSGQPGTTGQLTAWWSAARCGRHWGDIVTPDGYGRWRQAGLDVEWFMEFDFGTEQLARLAGKLVRYERLADTTGITTPILMWFPTTAREVTARRALLDALQGLRRPHQVPVATTHANAARDPLDASEARWLPVGATPTAGRTALTDLPTLWPHLPPPTPPLESAGQPAISRSDVAPPRPTPPVLSGHHMKRATS</sequence>
<protein>
    <submittedName>
        <fullName evidence="2">Replication-relaxation family protein</fullName>
    </submittedName>
</protein>
<organism evidence="2 3">
    <name type="scientific">Kibdelosporangium philippinense</name>
    <dbReference type="NCBI Taxonomy" id="211113"/>
    <lineage>
        <taxon>Bacteria</taxon>
        <taxon>Bacillati</taxon>
        <taxon>Actinomycetota</taxon>
        <taxon>Actinomycetes</taxon>
        <taxon>Pseudonocardiales</taxon>
        <taxon>Pseudonocardiaceae</taxon>
        <taxon>Kibdelosporangium</taxon>
    </lineage>
</organism>
<dbReference type="EMBL" id="JAJVCN010000002">
    <property type="protein sequence ID" value="MCE7007079.1"/>
    <property type="molecule type" value="Genomic_DNA"/>
</dbReference>
<reference evidence="2 3" key="1">
    <citation type="submission" date="2021-12" db="EMBL/GenBank/DDBJ databases">
        <title>Genome sequence of Kibdelosporangium philippinense ATCC 49844.</title>
        <authorList>
            <person name="Fedorov E.A."/>
            <person name="Omeragic M."/>
            <person name="Shalygina K.F."/>
            <person name="Maclea K.S."/>
        </authorList>
    </citation>
    <scope>NUCLEOTIDE SEQUENCE [LARGE SCALE GENOMIC DNA]</scope>
    <source>
        <strain evidence="2 3">ATCC 49844</strain>
    </source>
</reference>
<proteinExistence type="predicted"/>
<dbReference type="Pfam" id="PF13814">
    <property type="entry name" value="Replic_Relax"/>
    <property type="match status" value="1"/>
</dbReference>
<evidence type="ECO:0000256" key="1">
    <source>
        <dbReference type="SAM" id="MobiDB-lite"/>
    </source>
</evidence>
<accession>A0ABS8ZH01</accession>
<evidence type="ECO:0000313" key="2">
    <source>
        <dbReference type="EMBL" id="MCE7007079.1"/>
    </source>
</evidence>
<comment type="caution">
    <text evidence="2">The sequence shown here is derived from an EMBL/GenBank/DDBJ whole genome shotgun (WGS) entry which is preliminary data.</text>
</comment>
<feature type="region of interest" description="Disordered" evidence="1">
    <location>
        <begin position="255"/>
        <end position="299"/>
    </location>
</feature>
<dbReference type="Proteomes" id="UP001521150">
    <property type="component" value="Unassembled WGS sequence"/>
</dbReference>
<dbReference type="InterPro" id="IPR025855">
    <property type="entry name" value="Replic_Relax"/>
</dbReference>
<name>A0ABS8ZH01_9PSEU</name>
<keyword evidence="3" id="KW-1185">Reference proteome</keyword>
<evidence type="ECO:0000313" key="3">
    <source>
        <dbReference type="Proteomes" id="UP001521150"/>
    </source>
</evidence>
<gene>
    <name evidence="2" type="ORF">LWC34_30255</name>
</gene>
<dbReference type="RefSeq" id="WP_233728472.1">
    <property type="nucleotide sequence ID" value="NZ_JAJVCN010000002.1"/>
</dbReference>